<evidence type="ECO:0000313" key="3">
    <source>
        <dbReference type="Proteomes" id="UP000693970"/>
    </source>
</evidence>
<dbReference type="CDD" id="cd00136">
    <property type="entry name" value="PDZ_canonical"/>
    <property type="match status" value="1"/>
</dbReference>
<feature type="domain" description="PDZ" evidence="1">
    <location>
        <begin position="70"/>
        <end position="152"/>
    </location>
</feature>
<dbReference type="Proteomes" id="UP000693970">
    <property type="component" value="Unassembled WGS sequence"/>
</dbReference>
<dbReference type="Pfam" id="PF17820">
    <property type="entry name" value="PDZ_6"/>
    <property type="match status" value="1"/>
</dbReference>
<evidence type="ECO:0000313" key="2">
    <source>
        <dbReference type="EMBL" id="KAG7368330.1"/>
    </source>
</evidence>
<dbReference type="AlphaFoldDB" id="A0A9K3LTL8"/>
<sequence length="265" mass="28783">MRSNSEILLPFLTMIVLSVVSSSFLPTTRAFLTPLFSMQKSSAQQLMTPSSFTTTQLSMALTYDQVLSRVVSFDVTVPKPLGIIFGENPEPYFGLVVDDVAEGMNGGKAGLRVGDQLLAVNGNVVVGKDFDSVMSLLQQDSAVLDLVLYRGPVRQLFTVLGNQLQDGESIQDDDDDESEVVIMDENYESPVRIEVTVKEEKPLTPGDFVKAIGKLGSIMADTLKSDDNATSEPKKKTGFFGIGAEAIQLDGVEAKGYKEEKPNQD</sequence>
<accession>A0A9K3LTL8</accession>
<dbReference type="OrthoDB" id="42569at2759"/>
<dbReference type="SMART" id="SM00228">
    <property type="entry name" value="PDZ"/>
    <property type="match status" value="1"/>
</dbReference>
<dbReference type="InterPro" id="IPR041489">
    <property type="entry name" value="PDZ_6"/>
</dbReference>
<protein>
    <recommendedName>
        <fullName evidence="1">PDZ domain-containing protein</fullName>
    </recommendedName>
</protein>
<keyword evidence="3" id="KW-1185">Reference proteome</keyword>
<gene>
    <name evidence="2" type="ORF">IV203_031073</name>
</gene>
<evidence type="ECO:0000259" key="1">
    <source>
        <dbReference type="PROSITE" id="PS50106"/>
    </source>
</evidence>
<reference evidence="2" key="2">
    <citation type="submission" date="2021-04" db="EMBL/GenBank/DDBJ databases">
        <authorList>
            <person name="Podell S."/>
        </authorList>
    </citation>
    <scope>NUCLEOTIDE SEQUENCE</scope>
    <source>
        <strain evidence="2">Hildebrandi</strain>
    </source>
</reference>
<name>A0A9K3LTL8_9STRA</name>
<comment type="caution">
    <text evidence="2">The sequence shown here is derived from an EMBL/GenBank/DDBJ whole genome shotgun (WGS) entry which is preliminary data.</text>
</comment>
<proteinExistence type="predicted"/>
<dbReference type="EMBL" id="JAGRRH010000006">
    <property type="protein sequence ID" value="KAG7368330.1"/>
    <property type="molecule type" value="Genomic_DNA"/>
</dbReference>
<dbReference type="InterPro" id="IPR001478">
    <property type="entry name" value="PDZ"/>
</dbReference>
<organism evidence="2 3">
    <name type="scientific">Nitzschia inconspicua</name>
    <dbReference type="NCBI Taxonomy" id="303405"/>
    <lineage>
        <taxon>Eukaryota</taxon>
        <taxon>Sar</taxon>
        <taxon>Stramenopiles</taxon>
        <taxon>Ochrophyta</taxon>
        <taxon>Bacillariophyta</taxon>
        <taxon>Bacillariophyceae</taxon>
        <taxon>Bacillariophycidae</taxon>
        <taxon>Bacillariales</taxon>
        <taxon>Bacillariaceae</taxon>
        <taxon>Nitzschia</taxon>
    </lineage>
</organism>
<reference evidence="2" key="1">
    <citation type="journal article" date="2021" name="Sci. Rep.">
        <title>Diploid genomic architecture of Nitzschia inconspicua, an elite biomass production diatom.</title>
        <authorList>
            <person name="Oliver A."/>
            <person name="Podell S."/>
            <person name="Pinowska A."/>
            <person name="Traller J.C."/>
            <person name="Smith S.R."/>
            <person name="McClure R."/>
            <person name="Beliaev A."/>
            <person name="Bohutskyi P."/>
            <person name="Hill E.A."/>
            <person name="Rabines A."/>
            <person name="Zheng H."/>
            <person name="Allen L.Z."/>
            <person name="Kuo A."/>
            <person name="Grigoriev I.V."/>
            <person name="Allen A.E."/>
            <person name="Hazlebeck D."/>
            <person name="Allen E.E."/>
        </authorList>
    </citation>
    <scope>NUCLEOTIDE SEQUENCE</scope>
    <source>
        <strain evidence="2">Hildebrandi</strain>
    </source>
</reference>
<dbReference type="PROSITE" id="PS50106">
    <property type="entry name" value="PDZ"/>
    <property type="match status" value="1"/>
</dbReference>